<sequence length="360" mass="43136">MKKKLKFDFYLNKINYKNIKVDKEYYTTVKIEEEGIEKNGRIDILIHCNINNKETKKSFAIMIENKINADDQDKQLERYYKHISKTKGYGNNVYVIYLTPIIKPPREYSFSEKYIKKVGEKFKNITHGDIGRWLENILKNKEYNFLHKNDFRLLKSALIQIIDNEKSISGENEEDNMKEKRIKQILEDNILKKINTKERKIEEEELQLYINVFSKAKDLLEMERKRAIIEKIIPNYLDFTKKISKYLKNNKYFNIYKSKEIIDNLTSGELLHHIDSVYLYLQSDIDFNNKSVSSYCFGVCGLPDINNKIRKSVQNIFNNKFKDNKKDWDFFYKIDINNDKPEEIAEVMIKLYELLKKEIK</sequence>
<proteinExistence type="predicted"/>
<dbReference type="EMBL" id="SAYG01000009">
    <property type="protein sequence ID" value="TXJ44328.1"/>
    <property type="molecule type" value="Genomic_DNA"/>
</dbReference>
<organism evidence="1 2">
    <name type="scientific">Brachyspira aalborgi</name>
    <dbReference type="NCBI Taxonomy" id="29522"/>
    <lineage>
        <taxon>Bacteria</taxon>
        <taxon>Pseudomonadati</taxon>
        <taxon>Spirochaetota</taxon>
        <taxon>Spirochaetia</taxon>
        <taxon>Brachyspirales</taxon>
        <taxon>Brachyspiraceae</taxon>
        <taxon>Brachyspira</taxon>
    </lineage>
</organism>
<dbReference type="Pfam" id="PF14281">
    <property type="entry name" value="PDDEXK_4"/>
    <property type="match status" value="1"/>
</dbReference>
<dbReference type="Proteomes" id="UP000324574">
    <property type="component" value="Unassembled WGS sequence"/>
</dbReference>
<gene>
    <name evidence="1" type="ORF">EPJ70_08855</name>
</gene>
<protein>
    <submittedName>
        <fullName evidence="1">Uncharacterized protein</fullName>
    </submittedName>
</protein>
<reference evidence="1 2" key="1">
    <citation type="journal article" date="1992" name="Lakartidningen">
        <title>[Penicillin V and not amoxicillin is the first choice preparation in acute otitis].</title>
        <authorList>
            <person name="Kamme C."/>
            <person name="Lundgren K."/>
            <person name="Prellner K."/>
        </authorList>
    </citation>
    <scope>NUCLEOTIDE SEQUENCE [LARGE SCALE GENOMIC DNA]</scope>
    <source>
        <strain evidence="1 2">PC3714II</strain>
    </source>
</reference>
<dbReference type="InterPro" id="IPR029470">
    <property type="entry name" value="PDDEXK_4"/>
</dbReference>
<accession>A0A5C8F3S2</accession>
<name>A0A5C8F3S2_9SPIR</name>
<evidence type="ECO:0000313" key="2">
    <source>
        <dbReference type="Proteomes" id="UP000324574"/>
    </source>
</evidence>
<comment type="caution">
    <text evidence="1">The sequence shown here is derived from an EMBL/GenBank/DDBJ whole genome shotgun (WGS) entry which is preliminary data.</text>
</comment>
<dbReference type="AlphaFoldDB" id="A0A5C8F3S2"/>
<dbReference type="RefSeq" id="WP_147527026.1">
    <property type="nucleotide sequence ID" value="NZ_SAYG01000009.1"/>
</dbReference>
<evidence type="ECO:0000313" key="1">
    <source>
        <dbReference type="EMBL" id="TXJ44328.1"/>
    </source>
</evidence>